<evidence type="ECO:0000256" key="4">
    <source>
        <dbReference type="ARBA" id="ARBA00022723"/>
    </source>
</evidence>
<feature type="binding site" evidence="6">
    <location>
        <position position="80"/>
    </location>
    <ligand>
        <name>Fe cation</name>
        <dbReference type="ChEBI" id="CHEBI:24875"/>
        <label>2</label>
    </ligand>
</feature>
<comment type="function">
    <text evidence="6">Oxygen-binding protein. May be involved in a storage mechanism or for delivery to oxygen-requiring enzymes. The oxygen-binding site contains two iron atoms.</text>
</comment>
<feature type="binding site" evidence="6">
    <location>
        <position position="61"/>
    </location>
    <ligand>
        <name>Fe cation</name>
        <dbReference type="ChEBI" id="CHEBI:24875"/>
        <label>2</label>
    </ligand>
</feature>
<evidence type="ECO:0000259" key="7">
    <source>
        <dbReference type="Pfam" id="PF01814"/>
    </source>
</evidence>
<evidence type="ECO:0000313" key="9">
    <source>
        <dbReference type="Proteomes" id="UP001595961"/>
    </source>
</evidence>
<keyword evidence="4 6" id="KW-0479">Metal-binding</keyword>
<evidence type="ECO:0000256" key="5">
    <source>
        <dbReference type="ARBA" id="ARBA00023004"/>
    </source>
</evidence>
<dbReference type="InterPro" id="IPR035938">
    <property type="entry name" value="Hemerythrin-like_sf"/>
</dbReference>
<dbReference type="Gene3D" id="1.20.120.50">
    <property type="entry name" value="Hemerythrin-like"/>
    <property type="match status" value="1"/>
</dbReference>
<gene>
    <name evidence="8" type="ORF">ACFO5W_20505</name>
</gene>
<feature type="binding site" evidence="6">
    <location>
        <position position="57"/>
    </location>
    <ligand>
        <name>Fe cation</name>
        <dbReference type="ChEBI" id="CHEBI:24875"/>
        <label>1</label>
    </ligand>
</feature>
<evidence type="ECO:0000256" key="2">
    <source>
        <dbReference type="ARBA" id="ARBA00022448"/>
    </source>
</evidence>
<dbReference type="HAMAP" id="MF_00556">
    <property type="entry name" value="Hemerythrin"/>
    <property type="match status" value="1"/>
</dbReference>
<dbReference type="NCBIfam" id="NF033749">
    <property type="entry name" value="bact_hemeryth"/>
    <property type="match status" value="1"/>
</dbReference>
<feature type="domain" description="Hemerythrin-like" evidence="7">
    <location>
        <begin position="12"/>
        <end position="123"/>
    </location>
</feature>
<dbReference type="InterPro" id="IPR012827">
    <property type="entry name" value="Hemerythrin_metal-bd"/>
</dbReference>
<dbReference type="Pfam" id="PF01814">
    <property type="entry name" value="Hemerythrin"/>
    <property type="match status" value="1"/>
</dbReference>
<feature type="binding site" evidence="6">
    <location>
        <position position="76"/>
    </location>
    <ligand>
        <name>Fe cation</name>
        <dbReference type="ChEBI" id="CHEBI:24875"/>
        <label>2</label>
    </ligand>
</feature>
<comment type="similarity">
    <text evidence="1 6">Belongs to the hemerythrin family.</text>
</comment>
<dbReference type="InterPro" id="IPR012312">
    <property type="entry name" value="Hemerythrin-like"/>
</dbReference>
<feature type="binding site" evidence="6">
    <location>
        <position position="120"/>
    </location>
    <ligand>
        <name>Fe cation</name>
        <dbReference type="ChEBI" id="CHEBI:24875"/>
        <label>2</label>
    </ligand>
</feature>
<keyword evidence="5 6" id="KW-0408">Iron</keyword>
<dbReference type="PANTHER" id="PTHR37164:SF1">
    <property type="entry name" value="BACTERIOHEMERYTHRIN"/>
    <property type="match status" value="1"/>
</dbReference>
<name>A0ABV9C7H3_9GAMM</name>
<dbReference type="SUPFAM" id="SSF47188">
    <property type="entry name" value="Hemerythrin-like"/>
    <property type="match status" value="1"/>
</dbReference>
<dbReference type="CDD" id="cd12107">
    <property type="entry name" value="Hemerythrin"/>
    <property type="match status" value="1"/>
</dbReference>
<keyword evidence="2 6" id="KW-0813">Transport</keyword>
<dbReference type="InterPro" id="IPR050669">
    <property type="entry name" value="Hemerythrin"/>
</dbReference>
<dbReference type="PROSITE" id="PS00550">
    <property type="entry name" value="HEMERYTHRINS"/>
    <property type="match status" value="1"/>
</dbReference>
<protein>
    <recommendedName>
        <fullName evidence="6">Bacteriohemerythrin</fullName>
    </recommendedName>
</protein>
<feature type="binding site" evidence="6">
    <location>
        <position position="120"/>
    </location>
    <ligand>
        <name>Fe cation</name>
        <dbReference type="ChEBI" id="CHEBI:24875"/>
        <label>1</label>
    </ligand>
</feature>
<proteinExistence type="inferred from homology"/>
<dbReference type="Proteomes" id="UP001595961">
    <property type="component" value="Unassembled WGS sequence"/>
</dbReference>
<keyword evidence="9" id="KW-1185">Reference proteome</keyword>
<accession>A0ABV9C7H3</accession>
<dbReference type="RefSeq" id="WP_266151575.1">
    <property type="nucleotide sequence ID" value="NZ_CP064028.1"/>
</dbReference>
<evidence type="ECO:0000256" key="1">
    <source>
        <dbReference type="ARBA" id="ARBA00010587"/>
    </source>
</evidence>
<feature type="binding site" evidence="6">
    <location>
        <position position="61"/>
    </location>
    <ligand>
        <name>Fe cation</name>
        <dbReference type="ChEBI" id="CHEBI:24875"/>
        <label>1</label>
    </ligand>
</feature>
<dbReference type="NCBIfam" id="NF002007">
    <property type="entry name" value="PRK00808.1"/>
    <property type="match status" value="1"/>
</dbReference>
<reference evidence="9" key="1">
    <citation type="journal article" date="2019" name="Int. J. Syst. Evol. Microbiol.">
        <title>The Global Catalogue of Microorganisms (GCM) 10K type strain sequencing project: providing services to taxonomists for standard genome sequencing and annotation.</title>
        <authorList>
            <consortium name="The Broad Institute Genomics Platform"/>
            <consortium name="The Broad Institute Genome Sequencing Center for Infectious Disease"/>
            <person name="Wu L."/>
            <person name="Ma J."/>
        </authorList>
    </citation>
    <scope>NUCLEOTIDE SEQUENCE [LARGE SCALE GENOMIC DNA]</scope>
    <source>
        <strain evidence="9">CCM 4481</strain>
    </source>
</reference>
<dbReference type="EMBL" id="JBHSGA010000025">
    <property type="protein sequence ID" value="MFC4529038.1"/>
    <property type="molecule type" value="Genomic_DNA"/>
</dbReference>
<comment type="caution">
    <text evidence="8">The sequence shown here is derived from an EMBL/GenBank/DDBJ whole genome shotgun (WGS) entry which is preliminary data.</text>
</comment>
<comment type="subunit">
    <text evidence="6">Monomer.</text>
</comment>
<organism evidence="8 9">
    <name type="scientific">Dyella halodurans</name>
    <dbReference type="NCBI Taxonomy" id="1920171"/>
    <lineage>
        <taxon>Bacteria</taxon>
        <taxon>Pseudomonadati</taxon>
        <taxon>Pseudomonadota</taxon>
        <taxon>Gammaproteobacteria</taxon>
        <taxon>Lysobacterales</taxon>
        <taxon>Rhodanobacteraceae</taxon>
        <taxon>Dyella</taxon>
    </lineage>
</organism>
<dbReference type="NCBIfam" id="TIGR02481">
    <property type="entry name" value="hemeryth_dom"/>
    <property type="match status" value="1"/>
</dbReference>
<dbReference type="InterPro" id="IPR016131">
    <property type="entry name" value="Haemerythrin_Fe_BS"/>
</dbReference>
<evidence type="ECO:0000256" key="3">
    <source>
        <dbReference type="ARBA" id="ARBA00022621"/>
    </source>
</evidence>
<sequence>MTYMAWQDDLNTGIKVIDNQHWRIVEMINHLHDAMEHRERQEVSDILDELVDYTLSHFTFEESLMEDAGYEFCRAHKRVHEVFVKRVSEYRLRFRAGEDISKELLHTLSHWLFNHIRNDDKAIVDSVRRHMHDVGGEPHQGGWLANALRRFFGGTRH</sequence>
<feature type="binding site" evidence="6">
    <location>
        <position position="115"/>
    </location>
    <ligand>
        <name>Fe cation</name>
        <dbReference type="ChEBI" id="CHEBI:24875"/>
        <label>2</label>
    </ligand>
</feature>
<evidence type="ECO:0000313" key="8">
    <source>
        <dbReference type="EMBL" id="MFC4529038.1"/>
    </source>
</evidence>
<dbReference type="InterPro" id="IPR023504">
    <property type="entry name" value="Bacteriohemerythrin-like"/>
</dbReference>
<feature type="binding site" evidence="6">
    <location>
        <position position="21"/>
    </location>
    <ligand>
        <name>Fe cation</name>
        <dbReference type="ChEBI" id="CHEBI:24875"/>
        <label>1</label>
    </ligand>
</feature>
<dbReference type="PANTHER" id="PTHR37164">
    <property type="entry name" value="BACTERIOHEMERYTHRIN"/>
    <property type="match status" value="1"/>
</dbReference>
<keyword evidence="3 6" id="KW-0561">Oxygen transport</keyword>
<evidence type="ECO:0000256" key="6">
    <source>
        <dbReference type="HAMAP-Rule" id="MF_00556"/>
    </source>
</evidence>